<evidence type="ECO:0000313" key="1">
    <source>
        <dbReference type="EMBL" id="EQM62435.1"/>
    </source>
</evidence>
<dbReference type="RefSeq" id="WP_020370390.1">
    <property type="nucleotide sequence ID" value="NZ_APJW01000003.1"/>
</dbReference>
<evidence type="ECO:0008006" key="3">
    <source>
        <dbReference type="Google" id="ProtNLM"/>
    </source>
</evidence>
<accession>A0ABP2XDI0</accession>
<evidence type="ECO:0000313" key="2">
    <source>
        <dbReference type="Proteomes" id="UP000016064"/>
    </source>
</evidence>
<dbReference type="Pfam" id="PF10962">
    <property type="entry name" value="DUF2764"/>
    <property type="match status" value="1"/>
</dbReference>
<organism evidence="1 2">
    <name type="scientific">Chlamydia ibidis 10-1398/6</name>
    <dbReference type="NCBI Taxonomy" id="1046581"/>
    <lineage>
        <taxon>Bacteria</taxon>
        <taxon>Pseudomonadati</taxon>
        <taxon>Chlamydiota</taxon>
        <taxon>Chlamydiia</taxon>
        <taxon>Chlamydiales</taxon>
        <taxon>Chlamydiaceae</taxon>
        <taxon>Chlamydia/Chlamydophila group</taxon>
        <taxon>Chlamydia</taxon>
    </lineage>
</organism>
<reference evidence="1 2" key="1">
    <citation type="submission" date="2013-07" db="EMBL/GenBank/DDBJ databases">
        <title>Isolation of a new Chlamydia species from the feral Sacred Ibis (Threskiornis aethiopicus): Chlamydia ibidis.</title>
        <authorList>
            <person name="Vorimore F."/>
            <person name="Hsia R.-C."/>
            <person name="Huot-Creasy H."/>
            <person name="Bastian S."/>
            <person name="Deruyter L."/>
            <person name="Passet A."/>
            <person name="Sachse K."/>
            <person name="Bavoil P."/>
            <person name="Myers G."/>
            <person name="Laroucau K."/>
        </authorList>
    </citation>
    <scope>NUCLEOTIDE SEQUENCE [LARGE SCALE GENOMIC DNA]</scope>
    <source>
        <strain evidence="1 2">10-1398/6</strain>
    </source>
</reference>
<sequence length="266" mass="31435">MTQYYFLSSFFPNQLPEAPPLYSFEALDSLLLLNLSKRDFAHYVILKRFFDLENFAFFWADKPIPYSFGTVTQDRVAGMVYLQQWSDECEFEDFFKDFLLEHKSSKERLEHFSALMSCFLSHYQNSSLEFLREYFTFKKNLRVVLAGFRSRVMQLDVSYVLRDEDSSDPVVLQVLMQKDAPNYELPDGFSDLSSVLEDYGHLPHTLHRTLSLYEFHKMEEMYRNWYFDANAVLGRVATYLFAIRNSMVNLEAGKQKINSMEKAIAW</sequence>
<dbReference type="Proteomes" id="UP000016064">
    <property type="component" value="Unassembled WGS sequence"/>
</dbReference>
<keyword evidence="2" id="KW-1185">Reference proteome</keyword>
<gene>
    <name evidence="1" type="ORF">H359_0768</name>
</gene>
<dbReference type="EMBL" id="APJW01000003">
    <property type="protein sequence ID" value="EQM62435.1"/>
    <property type="molecule type" value="Genomic_DNA"/>
</dbReference>
<protein>
    <recommendedName>
        <fullName evidence="3">DUF2764 domain-containing protein</fullName>
    </recommendedName>
</protein>
<name>A0ABP2XDI0_9CHLA</name>
<dbReference type="InterPro" id="IPR024492">
    <property type="entry name" value="DUF2764"/>
</dbReference>
<proteinExistence type="predicted"/>
<comment type="caution">
    <text evidence="1">The sequence shown here is derived from an EMBL/GenBank/DDBJ whole genome shotgun (WGS) entry which is preliminary data.</text>
</comment>